<evidence type="ECO:0000313" key="2">
    <source>
        <dbReference type="Proteomes" id="UP000183769"/>
    </source>
</evidence>
<name>A0A1I5SB72_9EURY</name>
<evidence type="ECO:0000313" key="1">
    <source>
        <dbReference type="EMBL" id="SFP68028.1"/>
    </source>
</evidence>
<keyword evidence="2" id="KW-1185">Reference proteome</keyword>
<proteinExistence type="predicted"/>
<organism evidence="1 2">
    <name type="scientific">Halolamina pelagica</name>
    <dbReference type="NCBI Taxonomy" id="699431"/>
    <lineage>
        <taxon>Archaea</taxon>
        <taxon>Methanobacteriati</taxon>
        <taxon>Methanobacteriota</taxon>
        <taxon>Stenosarchaea group</taxon>
        <taxon>Halobacteria</taxon>
        <taxon>Halobacteriales</taxon>
        <taxon>Haloferacaceae</taxon>
    </lineage>
</organism>
<protein>
    <submittedName>
        <fullName evidence="1">Uncharacterized protein</fullName>
    </submittedName>
</protein>
<sequence>MGTGAFTAAELDGREADISVVDDTNGLIGLDAGTTELVSNDGGANSNELVIDFNPDDHDGEGVNPNSKYQVGGMGGIGNLDEVPGNPTNDLTLEDLAIDTTSDIEEHYAFRLLNQSGSDHAVEVTYQANEDLSEAEVYMVSQYEEGDGDPEKTSALVATATPDAREASIIYSDATDYSTDVDPGTDVKVSLLVVVDDADTGDELGGSIVVRAGSHDDFNTADQ</sequence>
<gene>
    <name evidence="1" type="ORF">SAMN05216277_10638</name>
</gene>
<dbReference type="EMBL" id="FOXI01000006">
    <property type="protein sequence ID" value="SFP68028.1"/>
    <property type="molecule type" value="Genomic_DNA"/>
</dbReference>
<reference evidence="2" key="1">
    <citation type="submission" date="2016-10" db="EMBL/GenBank/DDBJ databases">
        <authorList>
            <person name="Varghese N."/>
            <person name="Submissions S."/>
        </authorList>
    </citation>
    <scope>NUCLEOTIDE SEQUENCE [LARGE SCALE GENOMIC DNA]</scope>
    <source>
        <strain evidence="2">CGMCC 1.10329</strain>
    </source>
</reference>
<dbReference type="Proteomes" id="UP000183769">
    <property type="component" value="Unassembled WGS sequence"/>
</dbReference>
<accession>A0A1I5SB72</accession>
<dbReference type="AlphaFoldDB" id="A0A1I5SB72"/>